<protein>
    <recommendedName>
        <fullName evidence="4">4Fe-4S ferredoxin-type domain-containing protein</fullName>
    </recommendedName>
</protein>
<evidence type="ECO:0000259" key="4">
    <source>
        <dbReference type="PROSITE" id="PS51379"/>
    </source>
</evidence>
<evidence type="ECO:0000256" key="3">
    <source>
        <dbReference type="ARBA" id="ARBA00023014"/>
    </source>
</evidence>
<dbReference type="InterPro" id="IPR017900">
    <property type="entry name" value="4Fe4S_Fe_S_CS"/>
</dbReference>
<name>A0A9D1FZ29_9FIRM</name>
<sequence>MQITKQELRDFAAQIGVDLIGFAARDRFEGVPAEVNPFSIAPEAKTVIVMGKRITRGTLRGPEEGTNFGDYNLFGINWLDMDYVAEGCYNLVRYIEDRGWEAVPVFSNPSAVAGYGVPVRDGAPVPDVIPDFNYAAVACGLGVVGVNGLFLSKKYGPRQKLQMIITDAEFESDPLVTQTICDQCGSCQRGCPLGAISQETTIMDVCGLKMPVAKVDYSLCRMCKNGAMGNRVSDRGEPDRCAALCGRNCMIHLEEAGLIENTFENHFRRRKTWAIDVKGKNVEPQE</sequence>
<evidence type="ECO:0000256" key="1">
    <source>
        <dbReference type="ARBA" id="ARBA00022723"/>
    </source>
</evidence>
<feature type="domain" description="4Fe-4S ferredoxin-type" evidence="4">
    <location>
        <begin position="172"/>
        <end position="201"/>
    </location>
</feature>
<accession>A0A9D1FZ29</accession>
<dbReference type="PANTHER" id="PTHR42827">
    <property type="entry name" value="IRON-SULFUR CLUSTER-BINDING PROTEIN-RELATED"/>
    <property type="match status" value="1"/>
</dbReference>
<dbReference type="SUPFAM" id="SSF54862">
    <property type="entry name" value="4Fe-4S ferredoxins"/>
    <property type="match status" value="1"/>
</dbReference>
<comment type="caution">
    <text evidence="5">The sequence shown here is derived from an EMBL/GenBank/DDBJ whole genome shotgun (WGS) entry which is preliminary data.</text>
</comment>
<keyword evidence="1" id="KW-0479">Metal-binding</keyword>
<evidence type="ECO:0000313" key="5">
    <source>
        <dbReference type="EMBL" id="HIS92094.1"/>
    </source>
</evidence>
<gene>
    <name evidence="5" type="ORF">IAA84_03665</name>
</gene>
<dbReference type="GO" id="GO:0046872">
    <property type="term" value="F:metal ion binding"/>
    <property type="evidence" value="ECO:0007669"/>
    <property type="project" value="UniProtKB-KW"/>
</dbReference>
<keyword evidence="3" id="KW-0411">Iron-sulfur</keyword>
<evidence type="ECO:0000313" key="6">
    <source>
        <dbReference type="Proteomes" id="UP000824140"/>
    </source>
</evidence>
<evidence type="ECO:0000256" key="2">
    <source>
        <dbReference type="ARBA" id="ARBA00023004"/>
    </source>
</evidence>
<dbReference type="PROSITE" id="PS00198">
    <property type="entry name" value="4FE4S_FER_1"/>
    <property type="match status" value="1"/>
</dbReference>
<reference evidence="5" key="2">
    <citation type="journal article" date="2021" name="PeerJ">
        <title>Extensive microbial diversity within the chicken gut microbiome revealed by metagenomics and culture.</title>
        <authorList>
            <person name="Gilroy R."/>
            <person name="Ravi A."/>
            <person name="Getino M."/>
            <person name="Pursley I."/>
            <person name="Horton D.L."/>
            <person name="Alikhan N.F."/>
            <person name="Baker D."/>
            <person name="Gharbi K."/>
            <person name="Hall N."/>
            <person name="Watson M."/>
            <person name="Adriaenssens E.M."/>
            <person name="Foster-Nyarko E."/>
            <person name="Jarju S."/>
            <person name="Secka A."/>
            <person name="Antonio M."/>
            <person name="Oren A."/>
            <person name="Chaudhuri R.R."/>
            <person name="La Ragione R."/>
            <person name="Hildebrand F."/>
            <person name="Pallen M.J."/>
        </authorList>
    </citation>
    <scope>NUCLEOTIDE SEQUENCE</scope>
    <source>
        <strain evidence="5">13766</strain>
    </source>
</reference>
<dbReference type="PANTHER" id="PTHR42827:SF1">
    <property type="entry name" value="IRON-SULFUR CLUSTER-BINDING PROTEIN"/>
    <property type="match status" value="1"/>
</dbReference>
<keyword evidence="2" id="KW-0408">Iron</keyword>
<organism evidence="5 6">
    <name type="scientific">Candidatus Alectryocaccomicrobium excrementavium</name>
    <dbReference type="NCBI Taxonomy" id="2840668"/>
    <lineage>
        <taxon>Bacteria</taxon>
        <taxon>Bacillati</taxon>
        <taxon>Bacillota</taxon>
        <taxon>Clostridia</taxon>
        <taxon>Candidatus Alectryocaccomicrobium</taxon>
    </lineage>
</organism>
<dbReference type="GO" id="GO:0051536">
    <property type="term" value="F:iron-sulfur cluster binding"/>
    <property type="evidence" value="ECO:0007669"/>
    <property type="project" value="UniProtKB-KW"/>
</dbReference>
<dbReference type="EMBL" id="DVJN01000073">
    <property type="protein sequence ID" value="HIS92094.1"/>
    <property type="molecule type" value="Genomic_DNA"/>
</dbReference>
<dbReference type="AlphaFoldDB" id="A0A9D1FZ29"/>
<dbReference type="PROSITE" id="PS51379">
    <property type="entry name" value="4FE4S_FER_2"/>
    <property type="match status" value="1"/>
</dbReference>
<dbReference type="InterPro" id="IPR017896">
    <property type="entry name" value="4Fe4S_Fe-S-bd"/>
</dbReference>
<reference evidence="5" key="1">
    <citation type="submission" date="2020-10" db="EMBL/GenBank/DDBJ databases">
        <authorList>
            <person name="Gilroy R."/>
        </authorList>
    </citation>
    <scope>NUCLEOTIDE SEQUENCE</scope>
    <source>
        <strain evidence="5">13766</strain>
    </source>
</reference>
<dbReference type="Proteomes" id="UP000824140">
    <property type="component" value="Unassembled WGS sequence"/>
</dbReference>
<proteinExistence type="predicted"/>